<dbReference type="AlphaFoldDB" id="A0A0N5BMG8"/>
<proteinExistence type="predicted"/>
<sequence length="169" mass="20102">MIKDHDVFLFNLAKKVEKIQFHFMNFTNELKTFKSETKDEIRRIHDIMNTNKREPEKKIEDLERKLNLLAYDVIMNYKIMNEHVTVSQSSPVLGSFTDNSMDNDDANEEYNCHPNVSMTMNNFETKEKPNEEDVVEGNVYFEFFLIKLLNKETSPVLFNCENYIQTIER</sequence>
<dbReference type="WBParaSite" id="SPAL_0000710800.1">
    <property type="protein sequence ID" value="SPAL_0000710800.1"/>
    <property type="gene ID" value="SPAL_0000710800"/>
</dbReference>
<accession>A0A0N5BMG8</accession>
<protein>
    <submittedName>
        <fullName evidence="2">Uncharacterized protein</fullName>
    </submittedName>
</protein>
<name>A0A0N5BMG8_STREA</name>
<organism evidence="1 2">
    <name type="scientific">Strongyloides papillosus</name>
    <name type="common">Intestinal threadworm</name>
    <dbReference type="NCBI Taxonomy" id="174720"/>
    <lineage>
        <taxon>Eukaryota</taxon>
        <taxon>Metazoa</taxon>
        <taxon>Ecdysozoa</taxon>
        <taxon>Nematoda</taxon>
        <taxon>Chromadorea</taxon>
        <taxon>Rhabditida</taxon>
        <taxon>Tylenchina</taxon>
        <taxon>Panagrolaimomorpha</taxon>
        <taxon>Strongyloidoidea</taxon>
        <taxon>Strongyloididae</taxon>
        <taxon>Strongyloides</taxon>
    </lineage>
</organism>
<reference evidence="2" key="1">
    <citation type="submission" date="2017-02" db="UniProtKB">
        <authorList>
            <consortium name="WormBaseParasite"/>
        </authorList>
    </citation>
    <scope>IDENTIFICATION</scope>
</reference>
<keyword evidence="1" id="KW-1185">Reference proteome</keyword>
<evidence type="ECO:0000313" key="2">
    <source>
        <dbReference type="WBParaSite" id="SPAL_0000710800.1"/>
    </source>
</evidence>
<dbReference type="Proteomes" id="UP000046392">
    <property type="component" value="Unplaced"/>
</dbReference>
<evidence type="ECO:0000313" key="1">
    <source>
        <dbReference type="Proteomes" id="UP000046392"/>
    </source>
</evidence>